<sequence length="70" mass="7421">MRGLNAAQQVAPPGACVPQRAAKAIIDHLLLNGLSVRDLSTAWPGQRLFDLASPHLLQIGYGYTAVVQGL</sequence>
<dbReference type="EMBL" id="JAINUG010000122">
    <property type="protein sequence ID" value="KAJ8394881.1"/>
    <property type="molecule type" value="Genomic_DNA"/>
</dbReference>
<protein>
    <submittedName>
        <fullName evidence="1">Uncharacterized protein</fullName>
    </submittedName>
</protein>
<name>A0AAD7S4Z4_9TELE</name>
<keyword evidence="2" id="KW-1185">Reference proteome</keyword>
<proteinExistence type="predicted"/>
<organism evidence="1 2">
    <name type="scientific">Aldrovandia affinis</name>
    <dbReference type="NCBI Taxonomy" id="143900"/>
    <lineage>
        <taxon>Eukaryota</taxon>
        <taxon>Metazoa</taxon>
        <taxon>Chordata</taxon>
        <taxon>Craniata</taxon>
        <taxon>Vertebrata</taxon>
        <taxon>Euteleostomi</taxon>
        <taxon>Actinopterygii</taxon>
        <taxon>Neopterygii</taxon>
        <taxon>Teleostei</taxon>
        <taxon>Notacanthiformes</taxon>
        <taxon>Halosauridae</taxon>
        <taxon>Aldrovandia</taxon>
    </lineage>
</organism>
<reference evidence="1" key="1">
    <citation type="journal article" date="2023" name="Science">
        <title>Genome structures resolve the early diversification of teleost fishes.</title>
        <authorList>
            <person name="Parey E."/>
            <person name="Louis A."/>
            <person name="Montfort J."/>
            <person name="Bouchez O."/>
            <person name="Roques C."/>
            <person name="Iampietro C."/>
            <person name="Lluch J."/>
            <person name="Castinel A."/>
            <person name="Donnadieu C."/>
            <person name="Desvignes T."/>
            <person name="Floi Bucao C."/>
            <person name="Jouanno E."/>
            <person name="Wen M."/>
            <person name="Mejri S."/>
            <person name="Dirks R."/>
            <person name="Jansen H."/>
            <person name="Henkel C."/>
            <person name="Chen W.J."/>
            <person name="Zahm M."/>
            <person name="Cabau C."/>
            <person name="Klopp C."/>
            <person name="Thompson A.W."/>
            <person name="Robinson-Rechavi M."/>
            <person name="Braasch I."/>
            <person name="Lecointre G."/>
            <person name="Bobe J."/>
            <person name="Postlethwait J.H."/>
            <person name="Berthelot C."/>
            <person name="Roest Crollius H."/>
            <person name="Guiguen Y."/>
        </authorList>
    </citation>
    <scope>NUCLEOTIDE SEQUENCE</scope>
    <source>
        <strain evidence="1">NC1722</strain>
    </source>
</reference>
<accession>A0AAD7S4Z4</accession>
<dbReference type="Proteomes" id="UP001221898">
    <property type="component" value="Unassembled WGS sequence"/>
</dbReference>
<evidence type="ECO:0000313" key="2">
    <source>
        <dbReference type="Proteomes" id="UP001221898"/>
    </source>
</evidence>
<evidence type="ECO:0000313" key="1">
    <source>
        <dbReference type="EMBL" id="KAJ8394881.1"/>
    </source>
</evidence>
<dbReference type="AlphaFoldDB" id="A0AAD7S4Z4"/>
<comment type="caution">
    <text evidence="1">The sequence shown here is derived from an EMBL/GenBank/DDBJ whole genome shotgun (WGS) entry which is preliminary data.</text>
</comment>
<gene>
    <name evidence="1" type="ORF">AAFF_G00042360</name>
</gene>